<evidence type="ECO:0000256" key="7">
    <source>
        <dbReference type="PROSITE-ProRule" id="PRU00703"/>
    </source>
</evidence>
<dbReference type="SMART" id="SM01091">
    <property type="entry name" value="CorC_HlyC"/>
    <property type="match status" value="1"/>
</dbReference>
<dbReference type="CDD" id="cd04590">
    <property type="entry name" value="CBS_pair_CorC_HlyC_assoc"/>
    <property type="match status" value="1"/>
</dbReference>
<evidence type="ECO:0000259" key="11">
    <source>
        <dbReference type="PROSITE" id="PS51846"/>
    </source>
</evidence>
<dbReference type="PROSITE" id="PS51371">
    <property type="entry name" value="CBS"/>
    <property type="match status" value="1"/>
</dbReference>
<dbReference type="AlphaFoldDB" id="F5RAP8"/>
<comment type="subcellular location">
    <subcellularLocation>
        <location evidence="1">Membrane</location>
        <topology evidence="1">Multi-pass membrane protein</topology>
    </subcellularLocation>
</comment>
<dbReference type="Gene3D" id="3.30.465.10">
    <property type="match status" value="1"/>
</dbReference>
<dbReference type="SUPFAM" id="SSF54631">
    <property type="entry name" value="CBS-domain pair"/>
    <property type="match status" value="1"/>
</dbReference>
<keyword evidence="6 8" id="KW-0472">Membrane</keyword>
<dbReference type="eggNOG" id="COG1253">
    <property type="taxonomic scope" value="Bacteria"/>
</dbReference>
<keyword evidence="3" id="KW-0677">Repeat</keyword>
<comment type="caution">
    <text evidence="12">The sequence shown here is derived from an EMBL/GenBank/DDBJ whole genome shotgun (WGS) entry which is preliminary data.</text>
</comment>
<evidence type="ECO:0000256" key="4">
    <source>
        <dbReference type="ARBA" id="ARBA00022989"/>
    </source>
</evidence>
<protein>
    <recommendedName>
        <fullName evidence="14">HlyC/CorC family transporter</fullName>
    </recommendedName>
</protein>
<dbReference type="InterPro" id="IPR005170">
    <property type="entry name" value="Transptr-assoc_dom"/>
</dbReference>
<dbReference type="InterPro" id="IPR036318">
    <property type="entry name" value="FAD-bd_PCMH-like_sf"/>
</dbReference>
<sequence>MDIVLLFALILLNGLFAMSEIAVVSSRKVRLIGMASDGNRGAAAAMKLHEDPTHFLSTIQVGITSIGILSGAMGESALADPLATWLSGIPAIEPYARTVALSVVVVGITYFSVVVGELVPKRLALLAPEGIASLVSRPMLLLAALARPLVLVLSVTSNAVLRLVGARRTEEPPITDEEINVLMGQGAEAGVFHESEQQIVSNVLRLDELRVGAIMTPRKDIYAIDLDDDDDTLRRRIAASPFSRIPVCRDGLEHMLGMLQTGALLQHSLDGTTIDRARVESLLAPALYVPDSVSTAQLLENFRRTGKHVALLVDEYGDLQGLVTLHDVLTAIVGDISLSGLPEEREVVQREDGSWLISGSTSIERFRQAVEVGEDLPGEDEANFNTVGGFVLHMFGRIPVAADHFECAGLRVEVVDMDGNRVDKLLVQRLPSEAGMTDASGGPLQ</sequence>
<dbReference type="InterPro" id="IPR046342">
    <property type="entry name" value="CBS_dom_sf"/>
</dbReference>
<dbReference type="PANTHER" id="PTHR22777">
    <property type="entry name" value="HEMOLYSIN-RELATED"/>
    <property type="match status" value="1"/>
</dbReference>
<dbReference type="Pfam" id="PF00571">
    <property type="entry name" value="CBS"/>
    <property type="match status" value="1"/>
</dbReference>
<dbReference type="RefSeq" id="WP_008059897.1">
    <property type="nucleotide sequence ID" value="NZ_AFHG01000036.1"/>
</dbReference>
<dbReference type="Pfam" id="PF03471">
    <property type="entry name" value="CorC_HlyC"/>
    <property type="match status" value="1"/>
</dbReference>
<accession>F5RAP8</accession>
<feature type="domain" description="CNNM transmembrane" evidence="11">
    <location>
        <begin position="1"/>
        <end position="196"/>
    </location>
</feature>
<organism evidence="12 13">
    <name type="scientific">Methyloversatilis universalis (strain ATCC BAA-1314 / DSM 25237 / JCM 13912 / CCUG 52030 / FAM5)</name>
    <dbReference type="NCBI Taxonomy" id="1000565"/>
    <lineage>
        <taxon>Bacteria</taxon>
        <taxon>Pseudomonadati</taxon>
        <taxon>Pseudomonadota</taxon>
        <taxon>Betaproteobacteria</taxon>
        <taxon>Nitrosomonadales</taxon>
        <taxon>Sterolibacteriaceae</taxon>
        <taxon>Methyloversatilis</taxon>
    </lineage>
</organism>
<evidence type="ECO:0000256" key="1">
    <source>
        <dbReference type="ARBA" id="ARBA00004141"/>
    </source>
</evidence>
<keyword evidence="2 8" id="KW-0812">Transmembrane</keyword>
<dbReference type="Proteomes" id="UP000005019">
    <property type="component" value="Unassembled WGS sequence"/>
</dbReference>
<keyword evidence="5 7" id="KW-0129">CBS domain</keyword>
<keyword evidence="4 8" id="KW-1133">Transmembrane helix</keyword>
<dbReference type="OrthoDB" id="9797674at2"/>
<reference evidence="12 13" key="1">
    <citation type="journal article" date="2011" name="J. Bacteriol.">
        <title>Genome sequence of Methyloversatilis universalis FAM5T, a methylotrophic representative of the order Rhodocyclales.</title>
        <authorList>
            <person name="Kittichotirat W."/>
            <person name="Good N.M."/>
            <person name="Hall R."/>
            <person name="Bringel F."/>
            <person name="Lajus A."/>
            <person name="Medigue C."/>
            <person name="Smalley N.E."/>
            <person name="Beck D."/>
            <person name="Bumgarner R."/>
            <person name="Vuilleumier S."/>
            <person name="Kalyuzhnaya M.G."/>
        </authorList>
    </citation>
    <scope>NUCLEOTIDE SEQUENCE [LARGE SCALE GENOMIC DNA]</scope>
    <source>
        <strain evidence="13">ATCC BAA-1314 / JCM 13912 / FAM5</strain>
    </source>
</reference>
<evidence type="ECO:0000256" key="6">
    <source>
        <dbReference type="ARBA" id="ARBA00023136"/>
    </source>
</evidence>
<evidence type="ECO:0000256" key="8">
    <source>
        <dbReference type="PROSITE-ProRule" id="PRU01193"/>
    </source>
</evidence>
<evidence type="ECO:0000256" key="5">
    <source>
        <dbReference type="ARBA" id="ARBA00023122"/>
    </source>
</evidence>
<dbReference type="InterPro" id="IPR016169">
    <property type="entry name" value="FAD-bd_PCMH_sub2"/>
</dbReference>
<gene>
    <name evidence="12" type="ORF">METUNv1_01262</name>
</gene>
<evidence type="ECO:0000313" key="12">
    <source>
        <dbReference type="EMBL" id="EGK72497.1"/>
    </source>
</evidence>
<dbReference type="InterPro" id="IPR044751">
    <property type="entry name" value="Ion_transp-like_CBS"/>
</dbReference>
<dbReference type="EMBL" id="AFHG01000036">
    <property type="protein sequence ID" value="EGK72497.1"/>
    <property type="molecule type" value="Genomic_DNA"/>
</dbReference>
<dbReference type="STRING" id="1000565.METUNv1_01262"/>
<evidence type="ECO:0000259" key="10">
    <source>
        <dbReference type="PROSITE" id="PS51371"/>
    </source>
</evidence>
<evidence type="ECO:0000313" key="13">
    <source>
        <dbReference type="Proteomes" id="UP000005019"/>
    </source>
</evidence>
<proteinExistence type="predicted"/>
<dbReference type="Gene3D" id="3.10.580.10">
    <property type="entry name" value="CBS-domain"/>
    <property type="match status" value="1"/>
</dbReference>
<feature type="domain" description="CBS" evidence="10">
    <location>
        <begin position="282"/>
        <end position="338"/>
    </location>
</feature>
<evidence type="ECO:0000256" key="9">
    <source>
        <dbReference type="SAM" id="Phobius"/>
    </source>
</evidence>
<dbReference type="GO" id="GO:0050660">
    <property type="term" value="F:flavin adenine dinucleotide binding"/>
    <property type="evidence" value="ECO:0007669"/>
    <property type="project" value="InterPro"/>
</dbReference>
<evidence type="ECO:0000256" key="3">
    <source>
        <dbReference type="ARBA" id="ARBA00022737"/>
    </source>
</evidence>
<name>F5RAP8_METUF</name>
<evidence type="ECO:0008006" key="14">
    <source>
        <dbReference type="Google" id="ProtNLM"/>
    </source>
</evidence>
<dbReference type="PROSITE" id="PS51846">
    <property type="entry name" value="CNNM"/>
    <property type="match status" value="1"/>
</dbReference>
<keyword evidence="13" id="KW-1185">Reference proteome</keyword>
<dbReference type="PANTHER" id="PTHR22777:SF17">
    <property type="entry name" value="UPF0053 PROTEIN SLL0260"/>
    <property type="match status" value="1"/>
</dbReference>
<evidence type="ECO:0000256" key="2">
    <source>
        <dbReference type="ARBA" id="ARBA00022692"/>
    </source>
</evidence>
<dbReference type="InterPro" id="IPR002550">
    <property type="entry name" value="CNNM"/>
</dbReference>
<dbReference type="GO" id="GO:0005886">
    <property type="term" value="C:plasma membrane"/>
    <property type="evidence" value="ECO:0007669"/>
    <property type="project" value="TreeGrafter"/>
</dbReference>
<dbReference type="InterPro" id="IPR000644">
    <property type="entry name" value="CBS_dom"/>
</dbReference>
<feature type="transmembrane region" description="Helical" evidence="9">
    <location>
        <begin position="99"/>
        <end position="119"/>
    </location>
</feature>
<dbReference type="Pfam" id="PF01595">
    <property type="entry name" value="CNNM"/>
    <property type="match status" value="1"/>
</dbReference>
<dbReference type="SMART" id="SM00116">
    <property type="entry name" value="CBS"/>
    <property type="match status" value="1"/>
</dbReference>
<dbReference type="SUPFAM" id="SSF56176">
    <property type="entry name" value="FAD-binding/transporter-associated domain-like"/>
    <property type="match status" value="1"/>
</dbReference>